<evidence type="ECO:0000256" key="5">
    <source>
        <dbReference type="ARBA" id="ARBA00022475"/>
    </source>
</evidence>
<dbReference type="CDD" id="cd06899">
    <property type="entry name" value="lectin_legume_LecRK_Arcelin_ConA"/>
    <property type="match status" value="1"/>
</dbReference>
<keyword evidence="8" id="KW-0732">Signal</keyword>
<name>A0A8J5EZK9_ZINOF</name>
<sequence>MGRENRPTNGFYHPLRLNGADGLAFFLSAPPYAVPDNSAGRGLGLFSNVVTPPPPHSTVAVGFDTYQNPEYGDPPYRHVGIDVNSLNSTKTAVWSNYSVGADMVAWVIYNASSHNLSVFLSSGDDRELSDAVLVLSDTIDLRTHLPEEVVIGFSAATGSGVETHTIHSWSFNSTLQPRKKDKTAFLVGFVVAGAVLVSLVAALGVLWFFKRRQRTNGKDEEEDWIFDEAMDDEFERERGPKRFAYPELVHATRDFSDEGKLGEGGFGSVYRGVLKDPKLEVAIKKVSKGSKQGRKEYMSEVKIISRLRHRNLVQLVGWCHDRQELLLVYELVPNGSLDSYLHSGGAATTMAWEVRHRVALGLASALLYLHEEWEQCVVHRDVKPSNVMLDSTFSAKLGDFGLARLLDHNGGPQTMTVLAGTRGYMTPEYFYTGKTSKESDVYSFGIVALEIASGRRPLMVEESGTVELARWVWELYGRKMILEAADEKLQGEFDQKQMECLMVVGLWCAHPDPKLRPSMKQAINVLDFDSPWPELPPAMPVPTYGPAPLPALTTMGMRVNSTFANIRDLAVAVPFVCKSWYRASLDPSCWRRLNFRSLDFTPWSPFSRAFALRYRLHSPLSFSAFLRFALHRSRGVIDQLAFPLSSVVSIHDLAYASVKCPRLKALALPDNLMLEDDLRIPELVRRWKDLEHLEMETKPSSFLEAVAEIGRNCPRFVGLKVRRLIGREDAKALARCLPELKHLELNKSYLTKDELLVVIGGCRKLETLTVKDCLGFQADDEILKLVSRIEQFEHEGIFLDVAGDVTIYVDGQSFLLHKFPLVSRSGKIWKMVVESREPNLSRLELHEVPGGAEAFELAAKFCYRTNFEITASNVAQLRCIAEYLEMTEQYQERNLIVRAEAFLNEVVFQSLEKSLEVLSSSNGLSPIVDEVGIVNRCIDAIAINASKEQLVSGLAHLECDSRSGKLMMHCQDWFVDKSVHMFDQRNLTSGGVGAPVHKLDGHKWFLDKASIFRRAAEDGFLNIWDYEGEKEKRTHTNWDEFSSDIACTFTNLKYSRVEIDEVRFE</sequence>
<dbReference type="FunFam" id="1.10.510.10:FF:000240">
    <property type="entry name" value="Lectin-domain containing receptor kinase A4.3"/>
    <property type="match status" value="1"/>
</dbReference>
<evidence type="ECO:0000256" key="10">
    <source>
        <dbReference type="ARBA" id="ARBA00022741"/>
    </source>
</evidence>
<evidence type="ECO:0000256" key="4">
    <source>
        <dbReference type="ARBA" id="ARBA00010217"/>
    </source>
</evidence>
<dbReference type="InterPro" id="IPR000719">
    <property type="entry name" value="Prot_kinase_dom"/>
</dbReference>
<keyword evidence="9" id="KW-0430">Lectin</keyword>
<evidence type="ECO:0008006" key="23">
    <source>
        <dbReference type="Google" id="ProtNLM"/>
    </source>
</evidence>
<evidence type="ECO:0000256" key="1">
    <source>
        <dbReference type="ARBA" id="ARBA00004251"/>
    </source>
</evidence>
<dbReference type="InterPro" id="IPR013320">
    <property type="entry name" value="ConA-like_dom_sf"/>
</dbReference>
<dbReference type="GO" id="GO:0030246">
    <property type="term" value="F:carbohydrate binding"/>
    <property type="evidence" value="ECO:0007669"/>
    <property type="project" value="UniProtKB-KW"/>
</dbReference>
<proteinExistence type="inferred from homology"/>
<dbReference type="CDD" id="cd14066">
    <property type="entry name" value="STKc_IRAK"/>
    <property type="match status" value="1"/>
</dbReference>
<evidence type="ECO:0000256" key="13">
    <source>
        <dbReference type="ARBA" id="ARBA00022989"/>
    </source>
</evidence>
<dbReference type="SUPFAM" id="SSF56112">
    <property type="entry name" value="Protein kinase-like (PK-like)"/>
    <property type="match status" value="1"/>
</dbReference>
<keyword evidence="14 18" id="KW-0472">Membrane</keyword>
<evidence type="ECO:0000256" key="11">
    <source>
        <dbReference type="ARBA" id="ARBA00022777"/>
    </source>
</evidence>
<comment type="pathway">
    <text evidence="2">Protein modification; protein ubiquitination.</text>
</comment>
<dbReference type="Pfam" id="PF00069">
    <property type="entry name" value="Pkinase"/>
    <property type="match status" value="1"/>
</dbReference>
<dbReference type="PROSITE" id="PS00108">
    <property type="entry name" value="PROTEIN_KINASE_ST"/>
    <property type="match status" value="1"/>
</dbReference>
<keyword evidence="12 17" id="KW-0067">ATP-binding</keyword>
<organism evidence="21 22">
    <name type="scientific">Zingiber officinale</name>
    <name type="common">Ginger</name>
    <name type="synonym">Amomum zingiber</name>
    <dbReference type="NCBI Taxonomy" id="94328"/>
    <lineage>
        <taxon>Eukaryota</taxon>
        <taxon>Viridiplantae</taxon>
        <taxon>Streptophyta</taxon>
        <taxon>Embryophyta</taxon>
        <taxon>Tracheophyta</taxon>
        <taxon>Spermatophyta</taxon>
        <taxon>Magnoliopsida</taxon>
        <taxon>Liliopsida</taxon>
        <taxon>Zingiberales</taxon>
        <taxon>Zingiberaceae</taxon>
        <taxon>Zingiber</taxon>
    </lineage>
</organism>
<dbReference type="InterPro" id="IPR001220">
    <property type="entry name" value="Legume_lectin_dom"/>
</dbReference>
<comment type="subcellular location">
    <subcellularLocation>
        <location evidence="1">Cell membrane</location>
        <topology evidence="1">Single-pass type I membrane protein</topology>
    </subcellularLocation>
</comment>
<dbReference type="InterPro" id="IPR000210">
    <property type="entry name" value="BTB/POZ_dom"/>
</dbReference>
<keyword evidence="15" id="KW-0675">Receptor</keyword>
<keyword evidence="5" id="KW-1003">Cell membrane</keyword>
<comment type="similarity">
    <text evidence="3">In the N-terminal section; belongs to the leguminous lectin family.</text>
</comment>
<evidence type="ECO:0000256" key="14">
    <source>
        <dbReference type="ARBA" id="ARBA00023136"/>
    </source>
</evidence>
<dbReference type="FunFam" id="3.30.200.20:FF:000168">
    <property type="entry name" value="L-type lectin-domain containing receptor kinase IX.1"/>
    <property type="match status" value="1"/>
</dbReference>
<keyword evidence="11" id="KW-0418">Kinase</keyword>
<dbReference type="InterPro" id="IPR032675">
    <property type="entry name" value="LRR_dom_sf"/>
</dbReference>
<dbReference type="Gene3D" id="3.30.710.10">
    <property type="entry name" value="Potassium Channel Kv1.1, Chain A"/>
    <property type="match status" value="1"/>
</dbReference>
<dbReference type="InterPro" id="IPR011333">
    <property type="entry name" value="SKP1/BTB/POZ_sf"/>
</dbReference>
<keyword evidence="10 17" id="KW-0547">Nucleotide-binding</keyword>
<dbReference type="SUPFAM" id="SSF52047">
    <property type="entry name" value="RNI-like"/>
    <property type="match status" value="1"/>
</dbReference>
<evidence type="ECO:0000256" key="3">
    <source>
        <dbReference type="ARBA" id="ARBA00008536"/>
    </source>
</evidence>
<dbReference type="Gene3D" id="3.80.10.10">
    <property type="entry name" value="Ribonuclease Inhibitor"/>
    <property type="match status" value="1"/>
</dbReference>
<keyword evidence="6" id="KW-0808">Transferase</keyword>
<dbReference type="InterPro" id="IPR008271">
    <property type="entry name" value="Ser/Thr_kinase_AS"/>
</dbReference>
<evidence type="ECO:0000256" key="2">
    <source>
        <dbReference type="ARBA" id="ARBA00004906"/>
    </source>
</evidence>
<dbReference type="Pfam" id="PF00139">
    <property type="entry name" value="Lectin_legB"/>
    <property type="match status" value="1"/>
</dbReference>
<gene>
    <name evidence="21" type="ORF">ZIOFF_061797</name>
</gene>
<evidence type="ECO:0000259" key="20">
    <source>
        <dbReference type="PROSITE" id="PS50097"/>
    </source>
</evidence>
<dbReference type="GO" id="GO:0005524">
    <property type="term" value="F:ATP binding"/>
    <property type="evidence" value="ECO:0007669"/>
    <property type="project" value="UniProtKB-UniRule"/>
</dbReference>
<evidence type="ECO:0000256" key="9">
    <source>
        <dbReference type="ARBA" id="ARBA00022734"/>
    </source>
</evidence>
<dbReference type="Gene3D" id="2.60.120.200">
    <property type="match status" value="1"/>
</dbReference>
<dbReference type="InterPro" id="IPR011009">
    <property type="entry name" value="Kinase-like_dom_sf"/>
</dbReference>
<dbReference type="GO" id="GO:0004672">
    <property type="term" value="F:protein kinase activity"/>
    <property type="evidence" value="ECO:0007669"/>
    <property type="project" value="InterPro"/>
</dbReference>
<dbReference type="Gene3D" id="3.30.200.20">
    <property type="entry name" value="Phosphorylase Kinase, domain 1"/>
    <property type="match status" value="1"/>
</dbReference>
<dbReference type="InterPro" id="IPR050528">
    <property type="entry name" value="L-type_Lectin-RKs"/>
</dbReference>
<dbReference type="Pfam" id="PF00651">
    <property type="entry name" value="BTB"/>
    <property type="match status" value="1"/>
</dbReference>
<dbReference type="InterPro" id="IPR017441">
    <property type="entry name" value="Protein_kinase_ATP_BS"/>
</dbReference>
<evidence type="ECO:0000256" key="8">
    <source>
        <dbReference type="ARBA" id="ARBA00022729"/>
    </source>
</evidence>
<evidence type="ECO:0000256" key="16">
    <source>
        <dbReference type="ARBA" id="ARBA00023180"/>
    </source>
</evidence>
<keyword evidence="16" id="KW-0325">Glycoprotein</keyword>
<keyword evidence="22" id="KW-1185">Reference proteome</keyword>
<dbReference type="EMBL" id="JACMSC010000017">
    <property type="protein sequence ID" value="KAG6478355.1"/>
    <property type="molecule type" value="Genomic_DNA"/>
</dbReference>
<evidence type="ECO:0000259" key="19">
    <source>
        <dbReference type="PROSITE" id="PS50011"/>
    </source>
</evidence>
<dbReference type="PROSITE" id="PS50011">
    <property type="entry name" value="PROTEIN_KINASE_DOM"/>
    <property type="match status" value="1"/>
</dbReference>
<dbReference type="PANTHER" id="PTHR27007">
    <property type="match status" value="1"/>
</dbReference>
<protein>
    <recommendedName>
        <fullName evidence="23">Lectin receptor kinase</fullName>
    </recommendedName>
</protein>
<dbReference type="SMR" id="A0A8J5EZK9"/>
<feature type="domain" description="BTB" evidence="20">
    <location>
        <begin position="803"/>
        <end position="871"/>
    </location>
</feature>
<evidence type="ECO:0000256" key="12">
    <source>
        <dbReference type="ARBA" id="ARBA00022840"/>
    </source>
</evidence>
<dbReference type="Gene3D" id="1.10.510.10">
    <property type="entry name" value="Transferase(Phosphotransferase) domain 1"/>
    <property type="match status" value="1"/>
</dbReference>
<dbReference type="SUPFAM" id="SSF54695">
    <property type="entry name" value="POZ domain"/>
    <property type="match status" value="1"/>
</dbReference>
<evidence type="ECO:0000256" key="18">
    <source>
        <dbReference type="SAM" id="Phobius"/>
    </source>
</evidence>
<feature type="transmembrane region" description="Helical" evidence="18">
    <location>
        <begin position="184"/>
        <end position="209"/>
    </location>
</feature>
<comment type="caution">
    <text evidence="21">The sequence shown here is derived from an EMBL/GenBank/DDBJ whole genome shotgun (WGS) entry which is preliminary data.</text>
</comment>
<dbReference type="PROSITE" id="PS50097">
    <property type="entry name" value="BTB"/>
    <property type="match status" value="1"/>
</dbReference>
<dbReference type="AlphaFoldDB" id="A0A8J5EZK9"/>
<evidence type="ECO:0000256" key="6">
    <source>
        <dbReference type="ARBA" id="ARBA00022679"/>
    </source>
</evidence>
<evidence type="ECO:0000313" key="22">
    <source>
        <dbReference type="Proteomes" id="UP000734854"/>
    </source>
</evidence>
<evidence type="ECO:0000256" key="7">
    <source>
        <dbReference type="ARBA" id="ARBA00022692"/>
    </source>
</evidence>
<dbReference type="Proteomes" id="UP000734854">
    <property type="component" value="Unassembled WGS sequence"/>
</dbReference>
<feature type="domain" description="Protein kinase" evidence="19">
    <location>
        <begin position="255"/>
        <end position="533"/>
    </location>
</feature>
<evidence type="ECO:0000256" key="17">
    <source>
        <dbReference type="PROSITE-ProRule" id="PRU10141"/>
    </source>
</evidence>
<keyword evidence="13 18" id="KW-1133">Transmembrane helix</keyword>
<evidence type="ECO:0000313" key="21">
    <source>
        <dbReference type="EMBL" id="KAG6478355.1"/>
    </source>
</evidence>
<reference evidence="21 22" key="1">
    <citation type="submission" date="2020-08" db="EMBL/GenBank/DDBJ databases">
        <title>Plant Genome Project.</title>
        <authorList>
            <person name="Zhang R.-G."/>
        </authorList>
    </citation>
    <scope>NUCLEOTIDE SEQUENCE [LARGE SCALE GENOMIC DNA]</scope>
    <source>
        <tissue evidence="21">Rhizome</tissue>
    </source>
</reference>
<dbReference type="SUPFAM" id="SSF49899">
    <property type="entry name" value="Concanavalin A-like lectins/glucanases"/>
    <property type="match status" value="1"/>
</dbReference>
<accession>A0A8J5EZK9</accession>
<keyword evidence="7 18" id="KW-0812">Transmembrane</keyword>
<comment type="similarity">
    <text evidence="4">In the C-terminal section; belongs to the protein kinase superfamily. Ser/Thr protein kinase family.</text>
</comment>
<evidence type="ECO:0000256" key="15">
    <source>
        <dbReference type="ARBA" id="ARBA00023170"/>
    </source>
</evidence>
<dbReference type="SMART" id="SM00220">
    <property type="entry name" value="S_TKc"/>
    <property type="match status" value="1"/>
</dbReference>
<feature type="binding site" evidence="17">
    <location>
        <position position="285"/>
    </location>
    <ligand>
        <name>ATP</name>
        <dbReference type="ChEBI" id="CHEBI:30616"/>
    </ligand>
</feature>
<dbReference type="GO" id="GO:0005886">
    <property type="term" value="C:plasma membrane"/>
    <property type="evidence" value="ECO:0007669"/>
    <property type="project" value="UniProtKB-SubCell"/>
</dbReference>
<dbReference type="GO" id="GO:0002229">
    <property type="term" value="P:defense response to oomycetes"/>
    <property type="evidence" value="ECO:0007669"/>
    <property type="project" value="UniProtKB-ARBA"/>
</dbReference>
<dbReference type="PROSITE" id="PS00107">
    <property type="entry name" value="PROTEIN_KINASE_ATP"/>
    <property type="match status" value="1"/>
</dbReference>